<dbReference type="Pfam" id="PF03235">
    <property type="entry name" value="GmrSD_N"/>
    <property type="match status" value="1"/>
</dbReference>
<name>A0A1U7DB62_9RHOB</name>
<evidence type="ECO:0000313" key="3">
    <source>
        <dbReference type="Proteomes" id="UP000186559"/>
    </source>
</evidence>
<dbReference type="KEGG" id="tpro:Ga0080559_TMP4499"/>
<sequence length="129" mass="14610">MTTPRSQPKPDSRKYHDLITDIEKGVIKIPKFQREFVWPIEKTAALLDSIVKGYPIGTFILWKTNQRMADVKDVGNIPLPATPDDRQVEYVLDGQQRMTSLFAAYRGAKIPRAGSKRALLHKSRAGFIS</sequence>
<keyword evidence="3" id="KW-1185">Reference proteome</keyword>
<evidence type="ECO:0000259" key="1">
    <source>
        <dbReference type="Pfam" id="PF03235"/>
    </source>
</evidence>
<dbReference type="RefSeq" id="WP_076624904.1">
    <property type="nucleotide sequence ID" value="NZ_BMEW01000006.1"/>
</dbReference>
<protein>
    <recommendedName>
        <fullName evidence="1">GmrSD restriction endonucleases N-terminal domain-containing protein</fullName>
    </recommendedName>
</protein>
<organism evidence="2 3">
    <name type="scientific">Salipiger profundus</name>
    <dbReference type="NCBI Taxonomy" id="1229727"/>
    <lineage>
        <taxon>Bacteria</taxon>
        <taxon>Pseudomonadati</taxon>
        <taxon>Pseudomonadota</taxon>
        <taxon>Alphaproteobacteria</taxon>
        <taxon>Rhodobacterales</taxon>
        <taxon>Roseobacteraceae</taxon>
        <taxon>Salipiger</taxon>
    </lineage>
</organism>
<proteinExistence type="predicted"/>
<dbReference type="EMBL" id="CP014796">
    <property type="protein sequence ID" value="APX25295.1"/>
    <property type="molecule type" value="Genomic_DNA"/>
</dbReference>
<accession>A0A1U7DB62</accession>
<dbReference type="PANTHER" id="PTHR37292:SF2">
    <property type="entry name" value="DUF262 DOMAIN-CONTAINING PROTEIN"/>
    <property type="match status" value="1"/>
</dbReference>
<reference evidence="2 3" key="1">
    <citation type="submission" date="2016-03" db="EMBL/GenBank/DDBJ databases">
        <title>Deep-sea bacteria in the southern Pacific.</title>
        <authorList>
            <person name="Tang K."/>
        </authorList>
    </citation>
    <scope>NUCLEOTIDE SEQUENCE [LARGE SCALE GENOMIC DNA]</scope>
    <source>
        <strain evidence="2 3">JLT2016</strain>
    </source>
</reference>
<dbReference type="OrthoDB" id="9798761at2"/>
<gene>
    <name evidence="2" type="ORF">Ga0080559_TMP4499</name>
</gene>
<feature type="domain" description="GmrSD restriction endonucleases N-terminal" evidence="1">
    <location>
        <begin position="16"/>
        <end position="107"/>
    </location>
</feature>
<dbReference type="PANTHER" id="PTHR37292">
    <property type="entry name" value="VNG6097C"/>
    <property type="match status" value="1"/>
</dbReference>
<dbReference type="AlphaFoldDB" id="A0A1U7DB62"/>
<evidence type="ECO:0000313" key="2">
    <source>
        <dbReference type="EMBL" id="APX25295.1"/>
    </source>
</evidence>
<dbReference type="STRING" id="1229727.Ga0080559_TMP4499"/>
<dbReference type="Proteomes" id="UP000186559">
    <property type="component" value="Chromosome"/>
</dbReference>
<dbReference type="InterPro" id="IPR004919">
    <property type="entry name" value="GmrSD_N"/>
</dbReference>